<dbReference type="PROSITE" id="PS50042">
    <property type="entry name" value="CNMP_BINDING_3"/>
    <property type="match status" value="1"/>
</dbReference>
<dbReference type="InterPro" id="IPR000595">
    <property type="entry name" value="cNMP-bd_dom"/>
</dbReference>
<evidence type="ECO:0000313" key="3">
    <source>
        <dbReference type="Proteomes" id="UP001517367"/>
    </source>
</evidence>
<protein>
    <submittedName>
        <fullName evidence="2">Crp/Fnr family transcriptional regulator</fullName>
    </submittedName>
</protein>
<dbReference type="Pfam" id="PF00027">
    <property type="entry name" value="cNMP_binding"/>
    <property type="match status" value="1"/>
</dbReference>
<organism evidence="2 3">
    <name type="scientific">Pedobacter helvus</name>
    <dbReference type="NCBI Taxonomy" id="2563444"/>
    <lineage>
        <taxon>Bacteria</taxon>
        <taxon>Pseudomonadati</taxon>
        <taxon>Bacteroidota</taxon>
        <taxon>Sphingobacteriia</taxon>
        <taxon>Sphingobacteriales</taxon>
        <taxon>Sphingobacteriaceae</taxon>
        <taxon>Pedobacter</taxon>
    </lineage>
</organism>
<proteinExistence type="predicted"/>
<sequence>MENQENLNIDLLEVLGSIAPLSAAYHDRLRSQLVTQHYPARHLLLKPGEICRQIHFISSGLVRIYNVDTMGKEKTIIFMGPGELAVDVSSFYEQTPATEYLETLQPTTIQSLSWHQLNSFYADFREGNYIGRIITQKYLVLAVDRNTELMNSSIADRYISLLSRYPIIEQQVSQNLIASYLGVSRETLSKMKAGQLKIRNT</sequence>
<dbReference type="SMART" id="SM00100">
    <property type="entry name" value="cNMP"/>
    <property type="match status" value="1"/>
</dbReference>
<keyword evidence="3" id="KW-1185">Reference proteome</keyword>
<dbReference type="RefSeq" id="WP_138729150.1">
    <property type="nucleotide sequence ID" value="NZ_SRMP02000050.1"/>
</dbReference>
<dbReference type="InterPro" id="IPR014710">
    <property type="entry name" value="RmlC-like_jellyroll"/>
</dbReference>
<evidence type="ECO:0000313" key="2">
    <source>
        <dbReference type="EMBL" id="MFN0293477.1"/>
    </source>
</evidence>
<comment type="caution">
    <text evidence="2">The sequence shown here is derived from an EMBL/GenBank/DDBJ whole genome shotgun (WGS) entry which is preliminary data.</text>
</comment>
<dbReference type="InterPro" id="IPR018490">
    <property type="entry name" value="cNMP-bd_dom_sf"/>
</dbReference>
<evidence type="ECO:0000259" key="1">
    <source>
        <dbReference type="PROSITE" id="PS50042"/>
    </source>
</evidence>
<dbReference type="Gene3D" id="2.60.120.10">
    <property type="entry name" value="Jelly Rolls"/>
    <property type="match status" value="1"/>
</dbReference>
<dbReference type="Proteomes" id="UP001517367">
    <property type="component" value="Unassembled WGS sequence"/>
</dbReference>
<name>A0ABW9JM36_9SPHI</name>
<dbReference type="CDD" id="cd00038">
    <property type="entry name" value="CAP_ED"/>
    <property type="match status" value="1"/>
</dbReference>
<dbReference type="SUPFAM" id="SSF51206">
    <property type="entry name" value="cAMP-binding domain-like"/>
    <property type="match status" value="1"/>
</dbReference>
<gene>
    <name evidence="2" type="ORF">E5L68_019005</name>
</gene>
<reference evidence="2 3" key="1">
    <citation type="submission" date="2024-12" db="EMBL/GenBank/DDBJ databases">
        <authorList>
            <person name="Hu S."/>
        </authorList>
    </citation>
    <scope>NUCLEOTIDE SEQUENCE [LARGE SCALE GENOMIC DNA]</scope>
    <source>
        <strain evidence="2 3">P-25</strain>
    </source>
</reference>
<dbReference type="EMBL" id="SRMP02000050">
    <property type="protein sequence ID" value="MFN0293477.1"/>
    <property type="molecule type" value="Genomic_DNA"/>
</dbReference>
<feature type="domain" description="Cyclic nucleotide-binding" evidence="1">
    <location>
        <begin position="17"/>
        <end position="96"/>
    </location>
</feature>
<accession>A0ABW9JM36</accession>